<dbReference type="SMART" id="SM00220">
    <property type="entry name" value="S_TKc"/>
    <property type="match status" value="1"/>
</dbReference>
<dbReference type="GO" id="GO:0016301">
    <property type="term" value="F:kinase activity"/>
    <property type="evidence" value="ECO:0007669"/>
    <property type="project" value="UniProtKB-KW"/>
</dbReference>
<dbReference type="Gene3D" id="3.30.70.1230">
    <property type="entry name" value="Nucleotide cyclase"/>
    <property type="match status" value="1"/>
</dbReference>
<comment type="caution">
    <text evidence="7">The sequence shown here is derived from an EMBL/GenBank/DDBJ whole genome shotgun (WGS) entry which is preliminary data.</text>
</comment>
<dbReference type="InterPro" id="IPR000719">
    <property type="entry name" value="Prot_kinase_dom"/>
</dbReference>
<keyword evidence="3 4" id="KW-0067">ATP-binding</keyword>
<dbReference type="Proteomes" id="UP001207654">
    <property type="component" value="Unassembled WGS sequence"/>
</dbReference>
<dbReference type="InterPro" id="IPR017441">
    <property type="entry name" value="Protein_kinase_ATP_BS"/>
</dbReference>
<feature type="domain" description="Guanylate cyclase" evidence="6">
    <location>
        <begin position="321"/>
        <end position="455"/>
    </location>
</feature>
<dbReference type="SUPFAM" id="SSF48452">
    <property type="entry name" value="TPR-like"/>
    <property type="match status" value="1"/>
</dbReference>
<dbReference type="Pfam" id="PF13191">
    <property type="entry name" value="AAA_16"/>
    <property type="match status" value="1"/>
</dbReference>
<dbReference type="SUPFAM" id="SSF55073">
    <property type="entry name" value="Nucleotide cyclase"/>
    <property type="match status" value="1"/>
</dbReference>
<dbReference type="SUPFAM" id="SSF52540">
    <property type="entry name" value="P-loop containing nucleoside triphosphate hydrolases"/>
    <property type="match status" value="1"/>
</dbReference>
<proteinExistence type="predicted"/>
<keyword evidence="7" id="KW-0418">Kinase</keyword>
<dbReference type="PROSITE" id="PS50125">
    <property type="entry name" value="GUANYLATE_CYCLASE_2"/>
    <property type="match status" value="1"/>
</dbReference>
<keyword evidence="2 4" id="KW-0547">Nucleotide-binding</keyword>
<evidence type="ECO:0000256" key="4">
    <source>
        <dbReference type="PROSITE-ProRule" id="PRU10141"/>
    </source>
</evidence>
<evidence type="ECO:0000256" key="3">
    <source>
        <dbReference type="ARBA" id="ARBA00022840"/>
    </source>
</evidence>
<evidence type="ECO:0000313" key="8">
    <source>
        <dbReference type="Proteomes" id="UP001207654"/>
    </source>
</evidence>
<dbReference type="RefSeq" id="WP_267535938.1">
    <property type="nucleotide sequence ID" value="NZ_JAPNKA010000001.1"/>
</dbReference>
<evidence type="ECO:0000313" key="7">
    <source>
        <dbReference type="EMBL" id="MCY1077085.1"/>
    </source>
</evidence>
<gene>
    <name evidence="7" type="ORF">OV287_21630</name>
</gene>
<evidence type="ECO:0000256" key="2">
    <source>
        <dbReference type="ARBA" id="ARBA00022741"/>
    </source>
</evidence>
<evidence type="ECO:0000259" key="5">
    <source>
        <dbReference type="PROSITE" id="PS50011"/>
    </source>
</evidence>
<keyword evidence="7" id="KW-0808">Transferase</keyword>
<organism evidence="7 8">
    <name type="scientific">Archangium lansingense</name>
    <dbReference type="NCBI Taxonomy" id="2995310"/>
    <lineage>
        <taxon>Bacteria</taxon>
        <taxon>Pseudomonadati</taxon>
        <taxon>Myxococcota</taxon>
        <taxon>Myxococcia</taxon>
        <taxon>Myxococcales</taxon>
        <taxon>Cystobacterineae</taxon>
        <taxon>Archangiaceae</taxon>
        <taxon>Archangium</taxon>
    </lineage>
</organism>
<evidence type="ECO:0000259" key="6">
    <source>
        <dbReference type="PROSITE" id="PS50125"/>
    </source>
</evidence>
<name>A0ABT4A627_9BACT</name>
<dbReference type="PROSITE" id="PS50011">
    <property type="entry name" value="PROTEIN_KINASE_DOM"/>
    <property type="match status" value="1"/>
</dbReference>
<dbReference type="InterPro" id="IPR011990">
    <property type="entry name" value="TPR-like_helical_dom_sf"/>
</dbReference>
<dbReference type="PROSITE" id="PS00108">
    <property type="entry name" value="PROTEIN_KINASE_ST"/>
    <property type="match status" value="1"/>
</dbReference>
<dbReference type="SUPFAM" id="SSF56112">
    <property type="entry name" value="Protein kinase-like (PK-like)"/>
    <property type="match status" value="1"/>
</dbReference>
<dbReference type="Pfam" id="PF00069">
    <property type="entry name" value="Pkinase"/>
    <property type="match status" value="1"/>
</dbReference>
<dbReference type="InterPro" id="IPR027417">
    <property type="entry name" value="P-loop_NTPase"/>
</dbReference>
<keyword evidence="8" id="KW-1185">Reference proteome</keyword>
<dbReference type="PROSITE" id="PS00107">
    <property type="entry name" value="PROTEIN_KINASE_ATP"/>
    <property type="match status" value="1"/>
</dbReference>
<dbReference type="Gene3D" id="1.10.510.10">
    <property type="entry name" value="Transferase(Phosphotransferase) domain 1"/>
    <property type="match status" value="1"/>
</dbReference>
<dbReference type="InterPro" id="IPR011009">
    <property type="entry name" value="Kinase-like_dom_sf"/>
</dbReference>
<evidence type="ECO:0000256" key="1">
    <source>
        <dbReference type="ARBA" id="ARBA00004167"/>
    </source>
</evidence>
<dbReference type="PANTHER" id="PTHR16305">
    <property type="entry name" value="TESTICULAR SOLUBLE ADENYLYL CYCLASE"/>
    <property type="match status" value="1"/>
</dbReference>
<dbReference type="InterPro" id="IPR029787">
    <property type="entry name" value="Nucleotide_cyclase"/>
</dbReference>
<dbReference type="EMBL" id="JAPNKA010000001">
    <property type="protein sequence ID" value="MCY1077085.1"/>
    <property type="molecule type" value="Genomic_DNA"/>
</dbReference>
<dbReference type="InterPro" id="IPR041664">
    <property type="entry name" value="AAA_16"/>
</dbReference>
<dbReference type="Gene3D" id="3.30.200.20">
    <property type="entry name" value="Phosphorylase Kinase, domain 1"/>
    <property type="match status" value="1"/>
</dbReference>
<reference evidence="7 8" key="1">
    <citation type="submission" date="2022-11" db="EMBL/GenBank/DDBJ databases">
        <title>Minimal conservation of predation-associated metabolite biosynthetic gene clusters underscores biosynthetic potential of Myxococcota including descriptions for ten novel species: Archangium lansinium sp. nov., Myxococcus landrumus sp. nov., Nannocystis bai.</title>
        <authorList>
            <person name="Ahearne A."/>
            <person name="Stevens C."/>
            <person name="Phillips K."/>
        </authorList>
    </citation>
    <scope>NUCLEOTIDE SEQUENCE [LARGE SCALE GENOMIC DNA]</scope>
    <source>
        <strain evidence="7 8">MIWBW</strain>
    </source>
</reference>
<dbReference type="CDD" id="cd14014">
    <property type="entry name" value="STKc_PknB_like"/>
    <property type="match status" value="1"/>
</dbReference>
<protein>
    <submittedName>
        <fullName evidence="7">Protein kinase</fullName>
    </submittedName>
</protein>
<accession>A0ABT4A627</accession>
<sequence>MRSESDFDDSLLLALAHDSTPPPSPRVGAWLGGPEDHRFQIREMLGAGAMGEVFRAWDSQLQRFVALKFLRPQSSSTELLLREARAIARLNHENIVRIHDVAEWREGPFTARVPFLVMECLAGESLSSLLRRGGLGLRRAVEILRGVAAGLAHAHAHHVIHRDLKPGNVFLTREGRVTLLDFGLAHLAAQSSDIPQHPRAGTPLYMAPEQWMGGPQDEHTDVWAAGVLFYELLTGKCPYVFSSWAELREQVLSPELAPSVRELLPELPEEVARLLTSMLAREPSQRPSSAELHERLLRLEEVLGPWREMSNRAGPERRQVTLLACRLAGLSELAQRLGSEEMGELVSAFHRLASRFILQQGGLATLFLDEEVLACFGYPLAREEDSERAVHAGLRLTQALLPALGQQFPGVSLAPLAVQVGLHTDSVVFDDLQPELRGRTLSIQGEAPRVASALARRAEPGTMLLSGATWSLVPGAFEAEARGPLPGEGLRLRRPVDVWRVVGARKLALRFERARATRELTPLVGRARELAWLQECWERARQGQGTCVLLEGEAGTGKSRLLLEWCERVRTGQGLPFIGQCWQQTQASAFAPLVEMLRNVMRLDPEAPPEQNLLWVERRMALRGLSPEQARWVASLLALPVPEESPHLQLTPQRRKEETLRALVELLWHIADEGPVLSVMEDLHWADPSTLEYLCFVLERLASHPVLVLLSARPEFRPPWPAFPWVHRLSLARLTPRESAVLVRETAGGRFLPEETVRQLVERTDGIPLFVEEMTRQVVESASGTQASIPANLRELLLARLDALSPARRALVQLCAVVGRGFSFSLLRALTGRGERELREDLEGLMEVGLLEPQAEAAEQGYQFRHALIQEAAWQSQLRGTRRLYHQRIAQTLADQFHEEAEGRPEVLAWHYTQAGENELALRWWVRAGTRALQRSANLEAISHFQQGLELARALPEPFLRRCEEMKLLFALGIPLMQSQGFASLELERTYERARELFLEVMDVPGQVALPDWSWGPYSYFFARSRFTQAQELARKVVEVGRRQDNREVLALGHRMEATVLFTQGYMMEALANMDAALAYSDFSLEQHRLLAVRHWVNPRVVVLAYASVVHSALGHPELAEHYGREAVALAREIAHPHTLAYVLAYVGFGCQFRRDLNQVLERAEECIAVSQEHHFLLWHEWSTINRSWVLALQGHTEENRTLRSHLQKWQALGLRAGMPAFHCMLAESCLRVGECDEAVALVRKGLEWAEATGERSYEAELHRLEGEGLRRLGREEVASRCFLRALVVARRQRAFTFELRTTTCLCRQLRDLDKWRVAHQRLSRACRRFEAGLDSADLREARELLAQLA</sequence>
<feature type="binding site" evidence="4">
    <location>
        <position position="68"/>
    </location>
    <ligand>
        <name>ATP</name>
        <dbReference type="ChEBI" id="CHEBI:30616"/>
    </ligand>
</feature>
<dbReference type="InterPro" id="IPR001054">
    <property type="entry name" value="A/G_cyclase"/>
</dbReference>
<comment type="subcellular location">
    <subcellularLocation>
        <location evidence="1">Membrane</location>
        <topology evidence="1">Single-pass membrane protein</topology>
    </subcellularLocation>
</comment>
<dbReference type="Gene3D" id="1.25.40.10">
    <property type="entry name" value="Tetratricopeptide repeat domain"/>
    <property type="match status" value="2"/>
</dbReference>
<dbReference type="InterPro" id="IPR008271">
    <property type="entry name" value="Ser/Thr_kinase_AS"/>
</dbReference>
<dbReference type="CDD" id="cd07302">
    <property type="entry name" value="CHD"/>
    <property type="match status" value="1"/>
</dbReference>
<dbReference type="PANTHER" id="PTHR16305:SF28">
    <property type="entry name" value="GUANYLATE CYCLASE DOMAIN-CONTAINING PROTEIN"/>
    <property type="match status" value="1"/>
</dbReference>
<feature type="domain" description="Protein kinase" evidence="5">
    <location>
        <begin position="39"/>
        <end position="296"/>
    </location>
</feature>